<dbReference type="GO" id="GO:0000340">
    <property type="term" value="F:RNA 7-methylguanosine cap binding"/>
    <property type="evidence" value="ECO:0007669"/>
    <property type="project" value="InterPro"/>
</dbReference>
<protein>
    <submittedName>
        <fullName evidence="2">Uncharacterized protein</fullName>
    </submittedName>
</protein>
<dbReference type="AlphaFoldDB" id="A0A6A6E2Y2"/>
<evidence type="ECO:0000256" key="1">
    <source>
        <dbReference type="SAM" id="MobiDB-lite"/>
    </source>
</evidence>
<dbReference type="GO" id="GO:0003729">
    <property type="term" value="F:mRNA binding"/>
    <property type="evidence" value="ECO:0007669"/>
    <property type="project" value="InterPro"/>
</dbReference>
<organism evidence="2 3">
    <name type="scientific">Zopfia rhizophila CBS 207.26</name>
    <dbReference type="NCBI Taxonomy" id="1314779"/>
    <lineage>
        <taxon>Eukaryota</taxon>
        <taxon>Fungi</taxon>
        <taxon>Dikarya</taxon>
        <taxon>Ascomycota</taxon>
        <taxon>Pezizomycotina</taxon>
        <taxon>Dothideomycetes</taxon>
        <taxon>Dothideomycetes incertae sedis</taxon>
        <taxon>Zopfiaceae</taxon>
        <taxon>Zopfia</taxon>
    </lineage>
</organism>
<dbReference type="Proteomes" id="UP000800200">
    <property type="component" value="Unassembled WGS sequence"/>
</dbReference>
<evidence type="ECO:0000313" key="2">
    <source>
        <dbReference type="EMBL" id="KAF2184256.1"/>
    </source>
</evidence>
<feature type="region of interest" description="Disordered" evidence="1">
    <location>
        <begin position="125"/>
        <end position="411"/>
    </location>
</feature>
<feature type="compositionally biased region" description="Basic and acidic residues" evidence="1">
    <location>
        <begin position="174"/>
        <end position="198"/>
    </location>
</feature>
<feature type="compositionally biased region" description="Basic and acidic residues" evidence="1">
    <location>
        <begin position="379"/>
        <end position="398"/>
    </location>
</feature>
<dbReference type="OrthoDB" id="422106at2759"/>
<dbReference type="InterPro" id="IPR019416">
    <property type="entry name" value="NCBP3"/>
</dbReference>
<gene>
    <name evidence="2" type="ORF">K469DRAFT_666626</name>
</gene>
<name>A0A6A6E2Y2_9PEZI</name>
<feature type="compositionally biased region" description="Basic and acidic residues" evidence="1">
    <location>
        <begin position="156"/>
        <end position="166"/>
    </location>
</feature>
<dbReference type="EMBL" id="ML994638">
    <property type="protein sequence ID" value="KAF2184256.1"/>
    <property type="molecule type" value="Genomic_DNA"/>
</dbReference>
<feature type="compositionally biased region" description="Basic and acidic residues" evidence="1">
    <location>
        <begin position="332"/>
        <end position="346"/>
    </location>
</feature>
<feature type="compositionally biased region" description="Basic and acidic residues" evidence="1">
    <location>
        <begin position="205"/>
        <end position="229"/>
    </location>
</feature>
<dbReference type="GO" id="GO:0005634">
    <property type="term" value="C:nucleus"/>
    <property type="evidence" value="ECO:0007669"/>
    <property type="project" value="TreeGrafter"/>
</dbReference>
<sequence length="525" mass="59825">MDAMDADLMDVDDIILDVDPVTQAEEAQAMRIDETNEGVQNGNGVTQTVPEAYTERLPILEVVNLSGVNQFDPPDPKEYALEHFPSHEPTRVAWVNDGSVNLFYSTAEVSANALIAFSNPAFVDPSSEPAQALRKAKPYSKKPASDLHVRQGNTGDQKKKDAHKESTYYLWNPQHDRHELRTRERERGRGRNGRYRDMDGEEAGDYNRRRFDDREHRRRRNEDQERGFDENMYDDDGGASSRNDTRDSRRDSTEDEGRPRGRADQWRPRRRSAELFDRETSTYGRLRDRSASPGHEGDGRMGFADDDYTIRGSYRQRSATPPRRRYIPRNRSPKELFGGRRDDAPLRELFSGRTEQSVPLSAHDRPRELFGSNISNSRKPREPFPNRTDISNHRRTDATDETAYMKGPKKSLLERMTKNGESLAPKPGLESRITRTVDESSFGRLKDDFSEPSESSFGRLNEGFGDNQPPKRNLASRITRDDEDINIRGTAEQTPGFSIRGAADNFGEKIKGRGGPRRRAADLFG</sequence>
<proteinExistence type="predicted"/>
<feature type="compositionally biased region" description="Basic and acidic residues" evidence="1">
    <location>
        <begin position="243"/>
        <end position="299"/>
    </location>
</feature>
<accession>A0A6A6E2Y2</accession>
<evidence type="ECO:0000313" key="3">
    <source>
        <dbReference type="Proteomes" id="UP000800200"/>
    </source>
</evidence>
<keyword evidence="3" id="KW-1185">Reference proteome</keyword>
<feature type="region of interest" description="Disordered" evidence="1">
    <location>
        <begin position="443"/>
        <end position="502"/>
    </location>
</feature>
<dbReference type="PANTHER" id="PTHR16291">
    <property type="entry name" value="NUCLEAR CAP-BINDING PROTEIN SUBUNIT 3"/>
    <property type="match status" value="1"/>
</dbReference>
<reference evidence="2" key="1">
    <citation type="journal article" date="2020" name="Stud. Mycol.">
        <title>101 Dothideomycetes genomes: a test case for predicting lifestyles and emergence of pathogens.</title>
        <authorList>
            <person name="Haridas S."/>
            <person name="Albert R."/>
            <person name="Binder M."/>
            <person name="Bloem J."/>
            <person name="Labutti K."/>
            <person name="Salamov A."/>
            <person name="Andreopoulos B."/>
            <person name="Baker S."/>
            <person name="Barry K."/>
            <person name="Bills G."/>
            <person name="Bluhm B."/>
            <person name="Cannon C."/>
            <person name="Castanera R."/>
            <person name="Culley D."/>
            <person name="Daum C."/>
            <person name="Ezra D."/>
            <person name="Gonzalez J."/>
            <person name="Henrissat B."/>
            <person name="Kuo A."/>
            <person name="Liang C."/>
            <person name="Lipzen A."/>
            <person name="Lutzoni F."/>
            <person name="Magnuson J."/>
            <person name="Mondo S."/>
            <person name="Nolan M."/>
            <person name="Ohm R."/>
            <person name="Pangilinan J."/>
            <person name="Park H.-J."/>
            <person name="Ramirez L."/>
            <person name="Alfaro M."/>
            <person name="Sun H."/>
            <person name="Tritt A."/>
            <person name="Yoshinaga Y."/>
            <person name="Zwiers L.-H."/>
            <person name="Turgeon B."/>
            <person name="Goodwin S."/>
            <person name="Spatafora J."/>
            <person name="Crous P."/>
            <person name="Grigoriev I."/>
        </authorList>
    </citation>
    <scope>NUCLEOTIDE SEQUENCE</scope>
    <source>
        <strain evidence="2">CBS 207.26</strain>
    </source>
</reference>
<dbReference type="Pfam" id="PF10309">
    <property type="entry name" value="NCBP3"/>
    <property type="match status" value="1"/>
</dbReference>
<dbReference type="PANTHER" id="PTHR16291:SF0">
    <property type="entry name" value="NUCLEAR CAP-BINDING PROTEIN SUBUNIT 3"/>
    <property type="match status" value="1"/>
</dbReference>